<evidence type="ECO:0000313" key="6">
    <source>
        <dbReference type="EMBL" id="KAK8123774.1"/>
    </source>
</evidence>
<dbReference type="Proteomes" id="UP001392437">
    <property type="component" value="Unassembled WGS sequence"/>
</dbReference>
<dbReference type="InterPro" id="IPR050475">
    <property type="entry name" value="Prenyltransferase_related"/>
</dbReference>
<protein>
    <recommendedName>
        <fullName evidence="8">4-hydroxybenzoate polyprenyltransferase</fullName>
    </recommendedName>
</protein>
<evidence type="ECO:0000256" key="4">
    <source>
        <dbReference type="ARBA" id="ARBA00023136"/>
    </source>
</evidence>
<feature type="transmembrane region" description="Helical" evidence="5">
    <location>
        <begin position="260"/>
        <end position="281"/>
    </location>
</feature>
<sequence length="341" mass="38237">MSVSKHLAIGLPFVVQEKQAYAPPMETFPPPTPPLRKTPFTTFFGVIQHELDVTERLLRSNAIGFLFIFMGGLLARFIRAPPSSLRDAAKGTVLALAADLLCSYTFDICNQATSPEEDSLNKPYRPIPAGLLTVEQAKARWLISWALGPLVLYHLFGTWAMVSLLSHEALIAFCYVWPRWNNWFMRNLFVALIYYIQGRLLNQMLASVGPGWDMDMLIDLSISAWFMGTIHVQEFHDVEGDRKSGRKTLAVLLSPRGLRVLRTGTALSITAFGAGLAFLGFQKMDQHVFIGPVSVLQLVSSAVLAYRVWASNSPEMDRVTYQVYYYIPVLFILIALALVFK</sequence>
<proteinExistence type="predicted"/>
<dbReference type="EMBL" id="JAQQWP010000003">
    <property type="protein sequence ID" value="KAK8123774.1"/>
    <property type="molecule type" value="Genomic_DNA"/>
</dbReference>
<keyword evidence="3 5" id="KW-1133">Transmembrane helix</keyword>
<comment type="subcellular location">
    <subcellularLocation>
        <location evidence="1">Membrane</location>
        <topology evidence="1">Multi-pass membrane protein</topology>
    </subcellularLocation>
</comment>
<feature type="transmembrane region" description="Helical" evidence="5">
    <location>
        <begin position="57"/>
        <end position="78"/>
    </location>
</feature>
<dbReference type="PANTHER" id="PTHR42723:SF1">
    <property type="entry name" value="CHLOROPHYLL SYNTHASE, CHLOROPLASTIC"/>
    <property type="match status" value="1"/>
</dbReference>
<gene>
    <name evidence="6" type="ORF">PG999_003692</name>
</gene>
<organism evidence="6 7">
    <name type="scientific">Apiospora kogelbergensis</name>
    <dbReference type="NCBI Taxonomy" id="1337665"/>
    <lineage>
        <taxon>Eukaryota</taxon>
        <taxon>Fungi</taxon>
        <taxon>Dikarya</taxon>
        <taxon>Ascomycota</taxon>
        <taxon>Pezizomycotina</taxon>
        <taxon>Sordariomycetes</taxon>
        <taxon>Xylariomycetidae</taxon>
        <taxon>Amphisphaeriales</taxon>
        <taxon>Apiosporaceae</taxon>
        <taxon>Apiospora</taxon>
    </lineage>
</organism>
<evidence type="ECO:0000256" key="3">
    <source>
        <dbReference type="ARBA" id="ARBA00022989"/>
    </source>
</evidence>
<dbReference type="CDD" id="cd13965">
    <property type="entry name" value="PT_UbiA_3"/>
    <property type="match status" value="1"/>
</dbReference>
<feature type="transmembrane region" description="Helical" evidence="5">
    <location>
        <begin position="188"/>
        <end position="206"/>
    </location>
</feature>
<evidence type="ECO:0000313" key="7">
    <source>
        <dbReference type="Proteomes" id="UP001392437"/>
    </source>
</evidence>
<feature type="transmembrane region" description="Helical" evidence="5">
    <location>
        <begin position="151"/>
        <end position="176"/>
    </location>
</feature>
<evidence type="ECO:0000256" key="1">
    <source>
        <dbReference type="ARBA" id="ARBA00004141"/>
    </source>
</evidence>
<reference evidence="6 7" key="1">
    <citation type="submission" date="2023-01" db="EMBL/GenBank/DDBJ databases">
        <title>Analysis of 21 Apiospora genomes using comparative genomics revels a genus with tremendous synthesis potential of carbohydrate active enzymes and secondary metabolites.</title>
        <authorList>
            <person name="Sorensen T."/>
        </authorList>
    </citation>
    <scope>NUCLEOTIDE SEQUENCE [LARGE SCALE GENOMIC DNA]</scope>
    <source>
        <strain evidence="6 7">CBS 117206</strain>
    </source>
</reference>
<name>A0AAW0R4H7_9PEZI</name>
<dbReference type="InterPro" id="IPR044878">
    <property type="entry name" value="UbiA_sf"/>
</dbReference>
<comment type="caution">
    <text evidence="6">The sequence shown here is derived from an EMBL/GenBank/DDBJ whole genome shotgun (WGS) entry which is preliminary data.</text>
</comment>
<dbReference type="GO" id="GO:0016765">
    <property type="term" value="F:transferase activity, transferring alkyl or aryl (other than methyl) groups"/>
    <property type="evidence" value="ECO:0007669"/>
    <property type="project" value="InterPro"/>
</dbReference>
<feature type="transmembrane region" description="Helical" evidence="5">
    <location>
        <begin position="321"/>
        <end position="340"/>
    </location>
</feature>
<dbReference type="Gene3D" id="1.10.357.140">
    <property type="entry name" value="UbiA prenyltransferase"/>
    <property type="match status" value="1"/>
</dbReference>
<keyword evidence="2 5" id="KW-0812">Transmembrane</keyword>
<dbReference type="InterPro" id="IPR000537">
    <property type="entry name" value="UbiA_prenyltransferase"/>
</dbReference>
<dbReference type="Pfam" id="PF01040">
    <property type="entry name" value="UbiA"/>
    <property type="match status" value="1"/>
</dbReference>
<feature type="transmembrane region" description="Helical" evidence="5">
    <location>
        <begin position="288"/>
        <end position="309"/>
    </location>
</feature>
<dbReference type="GO" id="GO:0016020">
    <property type="term" value="C:membrane"/>
    <property type="evidence" value="ECO:0007669"/>
    <property type="project" value="UniProtKB-SubCell"/>
</dbReference>
<evidence type="ECO:0008006" key="8">
    <source>
        <dbReference type="Google" id="ProtNLM"/>
    </source>
</evidence>
<keyword evidence="7" id="KW-1185">Reference proteome</keyword>
<keyword evidence="4 5" id="KW-0472">Membrane</keyword>
<evidence type="ECO:0000256" key="2">
    <source>
        <dbReference type="ARBA" id="ARBA00022692"/>
    </source>
</evidence>
<evidence type="ECO:0000256" key="5">
    <source>
        <dbReference type="SAM" id="Phobius"/>
    </source>
</evidence>
<accession>A0AAW0R4H7</accession>
<dbReference type="AlphaFoldDB" id="A0AAW0R4H7"/>
<dbReference type="PANTHER" id="PTHR42723">
    <property type="entry name" value="CHLOROPHYLL SYNTHASE"/>
    <property type="match status" value="1"/>
</dbReference>